<dbReference type="OrthoDB" id="5843674at2759"/>
<gene>
    <name evidence="2" type="ORF">CAUJ_LOCUS849</name>
</gene>
<dbReference type="Proteomes" id="UP000835052">
    <property type="component" value="Unassembled WGS sequence"/>
</dbReference>
<evidence type="ECO:0000256" key="1">
    <source>
        <dbReference type="SAM" id="MobiDB-lite"/>
    </source>
</evidence>
<organism evidence="2 3">
    <name type="scientific">Caenorhabditis auriculariae</name>
    <dbReference type="NCBI Taxonomy" id="2777116"/>
    <lineage>
        <taxon>Eukaryota</taxon>
        <taxon>Metazoa</taxon>
        <taxon>Ecdysozoa</taxon>
        <taxon>Nematoda</taxon>
        <taxon>Chromadorea</taxon>
        <taxon>Rhabditida</taxon>
        <taxon>Rhabditina</taxon>
        <taxon>Rhabditomorpha</taxon>
        <taxon>Rhabditoidea</taxon>
        <taxon>Rhabditidae</taxon>
        <taxon>Peloderinae</taxon>
        <taxon>Caenorhabditis</taxon>
    </lineage>
</organism>
<feature type="compositionally biased region" description="Polar residues" evidence="1">
    <location>
        <begin position="1"/>
        <end position="15"/>
    </location>
</feature>
<comment type="caution">
    <text evidence="2">The sequence shown here is derived from an EMBL/GenBank/DDBJ whole genome shotgun (WGS) entry which is preliminary data.</text>
</comment>
<name>A0A8S1GTE4_9PELO</name>
<feature type="compositionally biased region" description="Polar residues" evidence="1">
    <location>
        <begin position="47"/>
        <end position="61"/>
    </location>
</feature>
<proteinExistence type="predicted"/>
<feature type="compositionally biased region" description="Basic residues" evidence="1">
    <location>
        <begin position="136"/>
        <end position="149"/>
    </location>
</feature>
<evidence type="ECO:0000313" key="3">
    <source>
        <dbReference type="Proteomes" id="UP000835052"/>
    </source>
</evidence>
<feature type="region of interest" description="Disordered" evidence="1">
    <location>
        <begin position="1"/>
        <end position="163"/>
    </location>
</feature>
<accession>A0A8S1GTE4</accession>
<reference evidence="2" key="1">
    <citation type="submission" date="2020-10" db="EMBL/GenBank/DDBJ databases">
        <authorList>
            <person name="Kikuchi T."/>
        </authorList>
    </citation>
    <scope>NUCLEOTIDE SEQUENCE</scope>
    <source>
        <strain evidence="2">NKZ352</strain>
    </source>
</reference>
<protein>
    <submittedName>
        <fullName evidence="2">Uncharacterized protein</fullName>
    </submittedName>
</protein>
<sequence>MGCTHSKNAKTQSKRQMLERPIDPAFAQKDVRHASANVSSTSTDSSPNENYHQLPKTTKQSLPEKPAVGVTDDNHPKISATAGLRDETNQRPTQTADPRQRDKVIGGTSDYCGMPPMAPRQLEEPKEAPPPYGSGKKLKEREHKRKKERERKPDKEDYAPLYRPHLSAEDMECIRRSVQQRNERRAYMLQHRDETDDTLYELDCRMPERDYSRQLGNVQPAR</sequence>
<dbReference type="EMBL" id="CAJGYM010000001">
    <property type="protein sequence ID" value="CAD6184930.1"/>
    <property type="molecule type" value="Genomic_DNA"/>
</dbReference>
<keyword evidence="3" id="KW-1185">Reference proteome</keyword>
<evidence type="ECO:0000313" key="2">
    <source>
        <dbReference type="EMBL" id="CAD6184930.1"/>
    </source>
</evidence>
<dbReference type="AlphaFoldDB" id="A0A8S1GTE4"/>